<dbReference type="AlphaFoldDB" id="A0A6D2JYS1"/>
<dbReference type="Proteomes" id="UP000467841">
    <property type="component" value="Unassembled WGS sequence"/>
</dbReference>
<comment type="caution">
    <text evidence="1">The sequence shown here is derived from an EMBL/GenBank/DDBJ whole genome shotgun (WGS) entry which is preliminary data.</text>
</comment>
<dbReference type="EMBL" id="CACVBM020001251">
    <property type="protein sequence ID" value="CAA7041638.1"/>
    <property type="molecule type" value="Genomic_DNA"/>
</dbReference>
<name>A0A6D2JYS1_9BRAS</name>
<sequence length="109" mass="12066">MDEAFHQLQHQPIGATLAIFLPDYVRDQKGIYGGPTRAGSRLASFHAVSLVAEDEDENGERYVLARSSEGDDFGHDGCIEVSYDTLILCLSSVPYPTSQLYTTVQFRLP</sequence>
<proteinExistence type="predicted"/>
<protein>
    <recommendedName>
        <fullName evidence="3">Peptidase C1A papain C-terminal domain-containing protein</fullName>
    </recommendedName>
</protein>
<evidence type="ECO:0008006" key="3">
    <source>
        <dbReference type="Google" id="ProtNLM"/>
    </source>
</evidence>
<evidence type="ECO:0000313" key="1">
    <source>
        <dbReference type="EMBL" id="CAA7041638.1"/>
    </source>
</evidence>
<dbReference type="InterPro" id="IPR038765">
    <property type="entry name" value="Papain-like_cys_pep_sf"/>
</dbReference>
<reference evidence="1" key="1">
    <citation type="submission" date="2020-01" db="EMBL/GenBank/DDBJ databases">
        <authorList>
            <person name="Mishra B."/>
        </authorList>
    </citation>
    <scope>NUCLEOTIDE SEQUENCE [LARGE SCALE GENOMIC DNA]</scope>
</reference>
<accession>A0A6D2JYS1</accession>
<dbReference type="SUPFAM" id="SSF54001">
    <property type="entry name" value="Cysteine proteinases"/>
    <property type="match status" value="1"/>
</dbReference>
<gene>
    <name evidence="1" type="ORF">MERR_LOCUS28873</name>
</gene>
<dbReference type="Gene3D" id="3.90.70.10">
    <property type="entry name" value="Cysteine proteinases"/>
    <property type="match status" value="1"/>
</dbReference>
<organism evidence="1 2">
    <name type="scientific">Microthlaspi erraticum</name>
    <dbReference type="NCBI Taxonomy" id="1685480"/>
    <lineage>
        <taxon>Eukaryota</taxon>
        <taxon>Viridiplantae</taxon>
        <taxon>Streptophyta</taxon>
        <taxon>Embryophyta</taxon>
        <taxon>Tracheophyta</taxon>
        <taxon>Spermatophyta</taxon>
        <taxon>Magnoliopsida</taxon>
        <taxon>eudicotyledons</taxon>
        <taxon>Gunneridae</taxon>
        <taxon>Pentapetalae</taxon>
        <taxon>rosids</taxon>
        <taxon>malvids</taxon>
        <taxon>Brassicales</taxon>
        <taxon>Brassicaceae</taxon>
        <taxon>Coluteocarpeae</taxon>
        <taxon>Microthlaspi</taxon>
    </lineage>
</organism>
<evidence type="ECO:0000313" key="2">
    <source>
        <dbReference type="Proteomes" id="UP000467841"/>
    </source>
</evidence>
<keyword evidence="2" id="KW-1185">Reference proteome</keyword>